<gene>
    <name evidence="2" type="ORF">OCBIM_22024051mg</name>
</gene>
<feature type="region of interest" description="Disordered" evidence="1">
    <location>
        <begin position="15"/>
        <end position="43"/>
    </location>
</feature>
<proteinExistence type="predicted"/>
<evidence type="ECO:0000256" key="1">
    <source>
        <dbReference type="SAM" id="MobiDB-lite"/>
    </source>
</evidence>
<protein>
    <submittedName>
        <fullName evidence="2">Uncharacterized protein</fullName>
    </submittedName>
</protein>
<accession>A0A0L8FFY0</accession>
<dbReference type="EMBL" id="KQ433771">
    <property type="protein sequence ID" value="KOF62331.1"/>
    <property type="molecule type" value="Genomic_DNA"/>
</dbReference>
<organism evidence="2">
    <name type="scientific">Octopus bimaculoides</name>
    <name type="common">California two-spotted octopus</name>
    <dbReference type="NCBI Taxonomy" id="37653"/>
    <lineage>
        <taxon>Eukaryota</taxon>
        <taxon>Metazoa</taxon>
        <taxon>Spiralia</taxon>
        <taxon>Lophotrochozoa</taxon>
        <taxon>Mollusca</taxon>
        <taxon>Cephalopoda</taxon>
        <taxon>Coleoidea</taxon>
        <taxon>Octopodiformes</taxon>
        <taxon>Octopoda</taxon>
        <taxon>Incirrata</taxon>
        <taxon>Octopodidae</taxon>
        <taxon>Octopus</taxon>
    </lineage>
</organism>
<name>A0A0L8FFY0_OCTBM</name>
<evidence type="ECO:0000313" key="2">
    <source>
        <dbReference type="EMBL" id="KOF62331.1"/>
    </source>
</evidence>
<reference evidence="2" key="1">
    <citation type="submission" date="2015-07" db="EMBL/GenBank/DDBJ databases">
        <title>MeaNS - Measles Nucleotide Surveillance Program.</title>
        <authorList>
            <person name="Tran T."/>
            <person name="Druce J."/>
        </authorList>
    </citation>
    <scope>NUCLEOTIDE SEQUENCE</scope>
    <source>
        <strain evidence="2">UCB-OBI-ISO-001</strain>
        <tissue evidence="2">Gonad</tissue>
    </source>
</reference>
<sequence length="86" mass="10271">MRNIRFGKKPSFLLLRPRHRKDAEEEQQTGRGSPHAQTAPDFLDTAYDVTKQRYDVTMDLVNCSRENRERCWKESIQNERDRVLCM</sequence>
<dbReference type="AlphaFoldDB" id="A0A0L8FFY0"/>